<feature type="region of interest" description="Disordered" evidence="4">
    <location>
        <begin position="566"/>
        <end position="590"/>
    </location>
</feature>
<dbReference type="SUPFAM" id="SSF81822">
    <property type="entry name" value="RuBisCo LSMT C-terminal, substrate-binding domain"/>
    <property type="match status" value="1"/>
</dbReference>
<dbReference type="InterPro" id="IPR036464">
    <property type="entry name" value="Rubisco_LSMT_subst-bd_sf"/>
</dbReference>
<dbReference type="EMBL" id="KZ819634">
    <property type="protein sequence ID" value="PWN93175.1"/>
    <property type="molecule type" value="Genomic_DNA"/>
</dbReference>
<dbReference type="GO" id="GO:0032259">
    <property type="term" value="P:methylation"/>
    <property type="evidence" value="ECO:0007669"/>
    <property type="project" value="UniProtKB-KW"/>
</dbReference>
<dbReference type="InParanoid" id="A0A316YZC9"/>
<dbReference type="Gene3D" id="3.90.1420.10">
    <property type="entry name" value="Rubisco LSMT, substrate-binding domain"/>
    <property type="match status" value="1"/>
</dbReference>
<dbReference type="InterPro" id="IPR050600">
    <property type="entry name" value="SETD3_SETD6_MTase"/>
</dbReference>
<dbReference type="InterPro" id="IPR001214">
    <property type="entry name" value="SET_dom"/>
</dbReference>
<keyword evidence="2" id="KW-0808">Transferase</keyword>
<feature type="domain" description="SET" evidence="5">
    <location>
        <begin position="38"/>
        <end position="349"/>
    </location>
</feature>
<keyword evidence="3" id="KW-0949">S-adenosyl-L-methionine</keyword>
<accession>A0A316YZC9</accession>
<dbReference type="GeneID" id="37042322"/>
<evidence type="ECO:0000313" key="7">
    <source>
        <dbReference type="Proteomes" id="UP000245768"/>
    </source>
</evidence>
<dbReference type="GO" id="GO:0016279">
    <property type="term" value="F:protein-lysine N-methyltransferase activity"/>
    <property type="evidence" value="ECO:0007669"/>
    <property type="project" value="TreeGrafter"/>
</dbReference>
<evidence type="ECO:0000256" key="4">
    <source>
        <dbReference type="SAM" id="MobiDB-lite"/>
    </source>
</evidence>
<gene>
    <name evidence="6" type="ORF">FA10DRAFT_263864</name>
</gene>
<dbReference type="Pfam" id="PF09273">
    <property type="entry name" value="Rubis-subs-bind"/>
    <property type="match status" value="1"/>
</dbReference>
<keyword evidence="1" id="KW-0489">Methyltransferase</keyword>
<evidence type="ECO:0000259" key="5">
    <source>
        <dbReference type="PROSITE" id="PS50280"/>
    </source>
</evidence>
<evidence type="ECO:0000256" key="1">
    <source>
        <dbReference type="ARBA" id="ARBA00022603"/>
    </source>
</evidence>
<evidence type="ECO:0000313" key="6">
    <source>
        <dbReference type="EMBL" id="PWN93175.1"/>
    </source>
</evidence>
<dbReference type="SUPFAM" id="SSF82199">
    <property type="entry name" value="SET domain"/>
    <property type="match status" value="1"/>
</dbReference>
<evidence type="ECO:0000256" key="2">
    <source>
        <dbReference type="ARBA" id="ARBA00022679"/>
    </source>
</evidence>
<organism evidence="6 7">
    <name type="scientific">Acaromyces ingoldii</name>
    <dbReference type="NCBI Taxonomy" id="215250"/>
    <lineage>
        <taxon>Eukaryota</taxon>
        <taxon>Fungi</taxon>
        <taxon>Dikarya</taxon>
        <taxon>Basidiomycota</taxon>
        <taxon>Ustilaginomycotina</taxon>
        <taxon>Exobasidiomycetes</taxon>
        <taxon>Exobasidiales</taxon>
        <taxon>Cryptobasidiaceae</taxon>
        <taxon>Acaromyces</taxon>
    </lineage>
</organism>
<dbReference type="InterPro" id="IPR015353">
    <property type="entry name" value="Rubisco_LSMT_subst-bd"/>
</dbReference>
<dbReference type="STRING" id="215250.A0A316YZC9"/>
<dbReference type="PANTHER" id="PTHR13271:SF152">
    <property type="entry name" value="UBIQUITIN-LIKE DOMAIN-CONTAINING PROTEIN"/>
    <property type="match status" value="1"/>
</dbReference>
<reference evidence="6 7" key="1">
    <citation type="journal article" date="2018" name="Mol. Biol. Evol.">
        <title>Broad Genomic Sampling Reveals a Smut Pathogenic Ancestry of the Fungal Clade Ustilaginomycotina.</title>
        <authorList>
            <person name="Kijpornyongpan T."/>
            <person name="Mondo S.J."/>
            <person name="Barry K."/>
            <person name="Sandor L."/>
            <person name="Lee J."/>
            <person name="Lipzen A."/>
            <person name="Pangilinan J."/>
            <person name="LaButti K."/>
            <person name="Hainaut M."/>
            <person name="Henrissat B."/>
            <person name="Grigoriev I.V."/>
            <person name="Spatafora J.W."/>
            <person name="Aime M.C."/>
        </authorList>
    </citation>
    <scope>NUCLEOTIDE SEQUENCE [LARGE SCALE GENOMIC DNA]</scope>
    <source>
        <strain evidence="6 7">MCA 4198</strain>
    </source>
</reference>
<dbReference type="AlphaFoldDB" id="A0A316YZC9"/>
<feature type="compositionally biased region" description="Acidic residues" evidence="4">
    <location>
        <begin position="259"/>
        <end position="298"/>
    </location>
</feature>
<dbReference type="Gene3D" id="3.90.1410.10">
    <property type="entry name" value="set domain protein methyltransferase, domain 1"/>
    <property type="match status" value="1"/>
</dbReference>
<protein>
    <submittedName>
        <fullName evidence="6">SET domain-containing protein</fullName>
    </submittedName>
</protein>
<feature type="region of interest" description="Disordered" evidence="4">
    <location>
        <begin position="247"/>
        <end position="298"/>
    </location>
</feature>
<evidence type="ECO:0000256" key="3">
    <source>
        <dbReference type="ARBA" id="ARBA00022691"/>
    </source>
</evidence>
<proteinExistence type="predicted"/>
<dbReference type="PANTHER" id="PTHR13271">
    <property type="entry name" value="UNCHARACTERIZED PUTATIVE METHYLTRANSFERASE"/>
    <property type="match status" value="1"/>
</dbReference>
<name>A0A316YZC9_9BASI</name>
<dbReference type="FunCoup" id="A0A316YZC9">
    <property type="interactions" value="260"/>
</dbReference>
<dbReference type="Proteomes" id="UP000245768">
    <property type="component" value="Unassembled WGS sequence"/>
</dbReference>
<feature type="region of interest" description="Disordered" evidence="4">
    <location>
        <begin position="124"/>
        <end position="149"/>
    </location>
</feature>
<dbReference type="OrthoDB" id="341421at2759"/>
<feature type="compositionally biased region" description="Low complexity" evidence="4">
    <location>
        <begin position="131"/>
        <end position="148"/>
    </location>
</feature>
<dbReference type="InterPro" id="IPR046341">
    <property type="entry name" value="SET_dom_sf"/>
</dbReference>
<dbReference type="RefSeq" id="XP_025380373.1">
    <property type="nucleotide sequence ID" value="XM_025520406.1"/>
</dbReference>
<keyword evidence="7" id="KW-1185">Reference proteome</keyword>
<sequence length="590" mass="66252">MSYNDSIVARPSGARQTCSETTESFVRFFSDSGGSLDKRCGLAEFAEMGVGMVAVAPIPEDAVLFSIPRHLLLSVRTSLLPELCRATDSAAAQSSGLTWDKDVGVGWLPLITTMMWERWRTSPEGRSAWEQRQQQQQQHSNGSQSRSQEWGPYFDVLPKTFDTPMFWSSDELEELRGTTVVDKIGKDEASKDYFDILLPYIRSRADIFFGSAKSQEAQEQMVKTFYSIEDFHLMGSRILSRSFHVKKPEAGQEGPVGDIMDDEGEADGNEDDEMDEDGQDKDDNDGEEAEEEEEEGAEAIEAVTIVPMADMLNARFGCDNARLFYKEDVLEMRATRNIEQNEQIWNTYGEPPSSDLLRRYGYVDLANVNDVVEVAVSHLVGACLDLEQISEERTRTKREAELMARAEWWASEGLDEVFALSYAFPPSSQPPHRPEPVDPSAKELKAAASAFSEEILVAARILCLSEENFERAKKKAKMPNARIEAEEQHGSNKTMGVAELLIRALEKRRQEYPTSIEEDEELLYGQQRSEVKDLRARNAIVVRLSEKRIIEDNIRVLRGAIELGRAAAADAKKRTTTSESNGRAGKKAKR</sequence>
<dbReference type="PROSITE" id="PS50280">
    <property type="entry name" value="SET"/>
    <property type="match status" value="1"/>
</dbReference>